<evidence type="ECO:0000256" key="1">
    <source>
        <dbReference type="SAM" id="Phobius"/>
    </source>
</evidence>
<dbReference type="STRING" id="33007.HMPREF3198_01797"/>
<keyword evidence="1" id="KW-0472">Membrane</keyword>
<proteinExistence type="predicted"/>
<protein>
    <submittedName>
        <fullName evidence="2">DUF4418 domain-containing protein</fullName>
    </submittedName>
</protein>
<keyword evidence="3" id="KW-1185">Reference proteome</keyword>
<dbReference type="Proteomes" id="UP000235122">
    <property type="component" value="Unassembled WGS sequence"/>
</dbReference>
<feature type="transmembrane region" description="Helical" evidence="1">
    <location>
        <begin position="109"/>
        <end position="127"/>
    </location>
</feature>
<dbReference type="EMBL" id="PKKO01000006">
    <property type="protein sequence ID" value="PKY71515.1"/>
    <property type="molecule type" value="Genomic_DNA"/>
</dbReference>
<gene>
    <name evidence="2" type="ORF">CYJ19_09855</name>
</gene>
<dbReference type="AlphaFoldDB" id="A0A2I1IK61"/>
<reference evidence="2 3" key="1">
    <citation type="submission" date="2017-12" db="EMBL/GenBank/DDBJ databases">
        <title>Phylogenetic diversity of female urinary microbiome.</title>
        <authorList>
            <person name="Thomas-White K."/>
            <person name="Wolfe A.J."/>
        </authorList>
    </citation>
    <scope>NUCLEOTIDE SEQUENCE [LARGE SCALE GENOMIC DNA]</scope>
    <source>
        <strain evidence="2 3">UMB0402</strain>
    </source>
</reference>
<feature type="transmembrane region" description="Helical" evidence="1">
    <location>
        <begin position="70"/>
        <end position="97"/>
    </location>
</feature>
<keyword evidence="1" id="KW-1133">Transmembrane helix</keyword>
<organism evidence="2 3">
    <name type="scientific">Winkia neuii</name>
    <dbReference type="NCBI Taxonomy" id="33007"/>
    <lineage>
        <taxon>Bacteria</taxon>
        <taxon>Bacillati</taxon>
        <taxon>Actinomycetota</taxon>
        <taxon>Actinomycetes</taxon>
        <taxon>Actinomycetales</taxon>
        <taxon>Actinomycetaceae</taxon>
        <taxon>Winkia</taxon>
    </lineage>
</organism>
<keyword evidence="1" id="KW-0812">Transmembrane</keyword>
<accession>A0A2I1IK61</accession>
<dbReference type="RefSeq" id="WP_024331612.1">
    <property type="nucleotide sequence ID" value="NZ_JASOXK010000004.1"/>
</dbReference>
<dbReference type="InterPro" id="IPR025531">
    <property type="entry name" value="DUF4418"/>
</dbReference>
<comment type="caution">
    <text evidence="2">The sequence shown here is derived from an EMBL/GenBank/DDBJ whole genome shotgun (WGS) entry which is preliminary data.</text>
</comment>
<dbReference type="Pfam" id="PF14387">
    <property type="entry name" value="DUF4418"/>
    <property type="match status" value="1"/>
</dbReference>
<sequence length="134" mass="13900">MKTKLIGAISPIVLGILIAIAPRTFAPVCQGEPGNYMACHWTAQASLGIGIVIALLGLLAFFVSTKVRAGLSLAVVLVGALEIAIVTKLIGVCGMAMMHCHSVTRPTLLVLSVLAIVISAVVAYFDLRAGSETK</sequence>
<feature type="transmembrane region" description="Helical" evidence="1">
    <location>
        <begin position="41"/>
        <end position="63"/>
    </location>
</feature>
<name>A0A2I1IK61_9ACTO</name>
<evidence type="ECO:0000313" key="3">
    <source>
        <dbReference type="Proteomes" id="UP000235122"/>
    </source>
</evidence>
<dbReference type="GeneID" id="35867154"/>
<evidence type="ECO:0000313" key="2">
    <source>
        <dbReference type="EMBL" id="PKY71515.1"/>
    </source>
</evidence>